<name>A0A9N9Y0P0_9HYPO</name>
<evidence type="ECO:0000256" key="3">
    <source>
        <dbReference type="ARBA" id="ARBA00022692"/>
    </source>
</evidence>
<keyword evidence="9" id="KW-1185">Reference proteome</keyword>
<feature type="transmembrane region" description="Helical" evidence="6">
    <location>
        <begin position="340"/>
        <end position="358"/>
    </location>
</feature>
<gene>
    <name evidence="8" type="ORF">CBYS24578_00014188</name>
</gene>
<evidence type="ECO:0000256" key="1">
    <source>
        <dbReference type="ARBA" id="ARBA00004141"/>
    </source>
</evidence>
<feature type="transmembrane region" description="Helical" evidence="6">
    <location>
        <begin position="457"/>
        <end position="478"/>
    </location>
</feature>
<evidence type="ECO:0000256" key="5">
    <source>
        <dbReference type="ARBA" id="ARBA00023136"/>
    </source>
</evidence>
<feature type="transmembrane region" description="Helical" evidence="6">
    <location>
        <begin position="84"/>
        <end position="101"/>
    </location>
</feature>
<sequence>MSETKAFPDMLEGKIVPDAMVERPSIADGDIKASNENQLGDDVAPKKTLRHLRPRHIQLMALSGAIGTGLFVGTGAALERAGPLGLLLGYTIYAFLVWSTFNAVGEMVVWLPVDGSIVVFAHAYLDDAWGFALGWLYTITNSLSAAGEVAAVATIFNFWTDSINNAVYVAIVATSLVVFNVFGVRIYGEGEFYLSLFKILLILGLLLMTFIVMVGGNPHHDAFGFRYWKDPGVFNEYIASGSWGHFLGFWSVFIQAAFAFGGPDYIALSAGEARAPRRVLPSVFKRVIYRLGVFYILGVLAVGILVPHDDENLGTNKPGAGASPFVIGITRLDIPVLPHIINACLMTSAWSCALELFYASTRALYALAVDRKTPRFFLFTWRGVPTFCVIAVWIVTWISFMSASNDSLTVFTWLTSIVGSGNLLIYCIFHVTYIRFRKAQMAQGIRDSQRPWFRRHQYYYSIASLVFYCIIFITNGFAVFAKGNWDTSKFIFAYFALAVFLVTYLGYKILRKAPMFRLEDVPLYAGRHEEDMDDGYVEPEPTTGFEKFNRWLWG</sequence>
<keyword evidence="2" id="KW-0813">Transport</keyword>
<keyword evidence="3 6" id="KW-0812">Transmembrane</keyword>
<feature type="transmembrane region" description="Helical" evidence="6">
    <location>
        <begin position="166"/>
        <end position="187"/>
    </location>
</feature>
<dbReference type="Proteomes" id="UP000754883">
    <property type="component" value="Unassembled WGS sequence"/>
</dbReference>
<evidence type="ECO:0000313" key="9">
    <source>
        <dbReference type="Proteomes" id="UP000754883"/>
    </source>
</evidence>
<keyword evidence="5 6" id="KW-0472">Membrane</keyword>
<dbReference type="OrthoDB" id="5057398at2759"/>
<dbReference type="PANTHER" id="PTHR43341:SF15">
    <property type="entry name" value="GENERAL AMINO ACID PERMEASE AGP2"/>
    <property type="match status" value="1"/>
</dbReference>
<accession>A0A9N9Y0P0</accession>
<proteinExistence type="predicted"/>
<dbReference type="InterPro" id="IPR004841">
    <property type="entry name" value="AA-permease/SLC12A_dom"/>
</dbReference>
<dbReference type="InterPro" id="IPR050524">
    <property type="entry name" value="APC_YAT"/>
</dbReference>
<evidence type="ECO:0000256" key="6">
    <source>
        <dbReference type="SAM" id="Phobius"/>
    </source>
</evidence>
<organism evidence="8 9">
    <name type="scientific">Clonostachys byssicola</name>
    <dbReference type="NCBI Taxonomy" id="160290"/>
    <lineage>
        <taxon>Eukaryota</taxon>
        <taxon>Fungi</taxon>
        <taxon>Dikarya</taxon>
        <taxon>Ascomycota</taxon>
        <taxon>Pezizomycotina</taxon>
        <taxon>Sordariomycetes</taxon>
        <taxon>Hypocreomycetidae</taxon>
        <taxon>Hypocreales</taxon>
        <taxon>Bionectriaceae</taxon>
        <taxon>Clonostachys</taxon>
    </lineage>
</organism>
<feature type="transmembrane region" description="Helical" evidence="6">
    <location>
        <begin position="287"/>
        <end position="306"/>
    </location>
</feature>
<feature type="domain" description="Amino acid permease/ SLC12A" evidence="7">
    <location>
        <begin position="56"/>
        <end position="513"/>
    </location>
</feature>
<dbReference type="AlphaFoldDB" id="A0A9N9Y0P0"/>
<feature type="transmembrane region" description="Helical" evidence="6">
    <location>
        <begin position="59"/>
        <end position="78"/>
    </location>
</feature>
<feature type="transmembrane region" description="Helical" evidence="6">
    <location>
        <begin position="410"/>
        <end position="436"/>
    </location>
</feature>
<feature type="transmembrane region" description="Helical" evidence="6">
    <location>
        <begin position="379"/>
        <end position="398"/>
    </location>
</feature>
<reference evidence="8 9" key="2">
    <citation type="submission" date="2021-10" db="EMBL/GenBank/DDBJ databases">
        <authorList>
            <person name="Piombo E."/>
        </authorList>
    </citation>
    <scope>NUCLEOTIDE SEQUENCE [LARGE SCALE GENOMIC DNA]</scope>
</reference>
<dbReference type="GO" id="GO:0015171">
    <property type="term" value="F:amino acid transmembrane transporter activity"/>
    <property type="evidence" value="ECO:0007669"/>
    <property type="project" value="TreeGrafter"/>
</dbReference>
<dbReference type="FunFam" id="1.20.1740.10:FF:000001">
    <property type="entry name" value="Amino acid permease"/>
    <property type="match status" value="1"/>
</dbReference>
<evidence type="ECO:0000256" key="4">
    <source>
        <dbReference type="ARBA" id="ARBA00022989"/>
    </source>
</evidence>
<dbReference type="GO" id="GO:0016020">
    <property type="term" value="C:membrane"/>
    <property type="evidence" value="ECO:0007669"/>
    <property type="project" value="UniProtKB-SubCell"/>
</dbReference>
<evidence type="ECO:0000259" key="7">
    <source>
        <dbReference type="Pfam" id="PF00324"/>
    </source>
</evidence>
<evidence type="ECO:0000313" key="8">
    <source>
        <dbReference type="EMBL" id="CAG9988777.1"/>
    </source>
</evidence>
<dbReference type="PIRSF" id="PIRSF006060">
    <property type="entry name" value="AA_transporter"/>
    <property type="match status" value="1"/>
</dbReference>
<feature type="transmembrane region" description="Helical" evidence="6">
    <location>
        <begin position="490"/>
        <end position="507"/>
    </location>
</feature>
<feature type="transmembrane region" description="Helical" evidence="6">
    <location>
        <begin position="193"/>
        <end position="216"/>
    </location>
</feature>
<dbReference type="EMBL" id="CABFNO020001454">
    <property type="protein sequence ID" value="CAG9988777.1"/>
    <property type="molecule type" value="Genomic_DNA"/>
</dbReference>
<dbReference type="Gene3D" id="1.20.1740.10">
    <property type="entry name" value="Amino acid/polyamine transporter I"/>
    <property type="match status" value="1"/>
</dbReference>
<comment type="subcellular location">
    <subcellularLocation>
        <location evidence="1">Membrane</location>
        <topology evidence="1">Multi-pass membrane protein</topology>
    </subcellularLocation>
</comment>
<dbReference type="PANTHER" id="PTHR43341">
    <property type="entry name" value="AMINO ACID PERMEASE"/>
    <property type="match status" value="1"/>
</dbReference>
<keyword evidence="4 6" id="KW-1133">Transmembrane helix</keyword>
<comment type="caution">
    <text evidence="8">The sequence shown here is derived from an EMBL/GenBank/DDBJ whole genome shotgun (WGS) entry which is preliminary data.</text>
</comment>
<protein>
    <recommendedName>
        <fullName evidence="7">Amino acid permease/ SLC12A domain-containing protein</fullName>
    </recommendedName>
</protein>
<evidence type="ECO:0000256" key="2">
    <source>
        <dbReference type="ARBA" id="ARBA00022448"/>
    </source>
</evidence>
<dbReference type="Pfam" id="PF00324">
    <property type="entry name" value="AA_permease"/>
    <property type="match status" value="1"/>
</dbReference>
<reference evidence="9" key="1">
    <citation type="submission" date="2019-06" db="EMBL/GenBank/DDBJ databases">
        <authorList>
            <person name="Broberg M."/>
        </authorList>
    </citation>
    <scope>NUCLEOTIDE SEQUENCE [LARGE SCALE GENOMIC DNA]</scope>
</reference>